<keyword evidence="5" id="KW-1278">Translocase</keyword>
<dbReference type="PANTHER" id="PTHR42794:SF1">
    <property type="entry name" value="HEMIN IMPORT ATP-BINDING PROTEIN HMUV"/>
    <property type="match status" value="1"/>
</dbReference>
<comment type="similarity">
    <text evidence="1">Belongs to the ABC transporter superfamily.</text>
</comment>
<dbReference type="KEGG" id="shyd:CJD35_07755"/>
<dbReference type="GO" id="GO:0005524">
    <property type="term" value="F:ATP binding"/>
    <property type="evidence" value="ECO:0007669"/>
    <property type="project" value="UniProtKB-KW"/>
</dbReference>
<dbReference type="EMBL" id="CP022745">
    <property type="protein sequence ID" value="ASY44351.1"/>
    <property type="molecule type" value="Genomic_DNA"/>
</dbReference>
<dbReference type="SMART" id="SM00382">
    <property type="entry name" value="AAA"/>
    <property type="match status" value="1"/>
</dbReference>
<dbReference type="GO" id="GO:0016887">
    <property type="term" value="F:ATP hydrolysis activity"/>
    <property type="evidence" value="ECO:0007669"/>
    <property type="project" value="InterPro"/>
</dbReference>
<dbReference type="InterPro" id="IPR017871">
    <property type="entry name" value="ABC_transporter-like_CS"/>
</dbReference>
<dbReference type="CDD" id="cd03214">
    <property type="entry name" value="ABC_Iron-Siderophores_B12_Hemin"/>
    <property type="match status" value="1"/>
</dbReference>
<proteinExistence type="inferred from homology"/>
<dbReference type="FunFam" id="3.40.50.300:FF:000134">
    <property type="entry name" value="Iron-enterobactin ABC transporter ATP-binding protein"/>
    <property type="match status" value="1"/>
</dbReference>
<dbReference type="AlphaFoldDB" id="A0A249MSL5"/>
<evidence type="ECO:0000256" key="6">
    <source>
        <dbReference type="ARBA" id="ARBA00037066"/>
    </source>
</evidence>
<keyword evidence="3" id="KW-0547">Nucleotide-binding</keyword>
<comment type="function">
    <text evidence="6">Part of the ABC transporter complex HmuTUV involved in hemin import. Responsible for energy coupling to the transport system.</text>
</comment>
<gene>
    <name evidence="8" type="ORF">CJD35_07755</name>
</gene>
<dbReference type="InterPro" id="IPR003439">
    <property type="entry name" value="ABC_transporter-like_ATP-bd"/>
</dbReference>
<dbReference type="PROSITE" id="PS50893">
    <property type="entry name" value="ABC_TRANSPORTER_2"/>
    <property type="match status" value="1"/>
</dbReference>
<dbReference type="Pfam" id="PF00005">
    <property type="entry name" value="ABC_tran"/>
    <property type="match status" value="1"/>
</dbReference>
<dbReference type="SUPFAM" id="SSF52540">
    <property type="entry name" value="P-loop containing nucleoside triphosphate hydrolases"/>
    <property type="match status" value="1"/>
</dbReference>
<dbReference type="PROSITE" id="PS00211">
    <property type="entry name" value="ABC_TRANSPORTER_1"/>
    <property type="match status" value="1"/>
</dbReference>
<evidence type="ECO:0000256" key="5">
    <source>
        <dbReference type="ARBA" id="ARBA00022967"/>
    </source>
</evidence>
<reference evidence="8 9" key="1">
    <citation type="submission" date="2017-08" db="EMBL/GenBank/DDBJ databases">
        <title>Whole Genome Sequence of Sphingobium hydrophobicum C1: Insights into Adaption to the Electronic-waste Contaminated Sediment.</title>
        <authorList>
            <person name="Song D."/>
            <person name="Chen X."/>
            <person name="Xu M."/>
        </authorList>
    </citation>
    <scope>NUCLEOTIDE SEQUENCE [LARGE SCALE GENOMIC DNA]</scope>
    <source>
        <strain evidence="8 9">C1</strain>
    </source>
</reference>
<sequence length="263" mass="27482">MVSLAVEGLSVRLGRHVAVRDVAVTLEPGQLVGIIGPNGAGKSTLIRAMLGLAKPRAGRVLIDGQDVARIDRGAIARAIAYLPQGQTLHWPLSVDRLVALGRLPHLGPLSRLSDADEAAVEAAMARADVLHLKGRIATELSGGERARVLLARALAVGARGLIADEPLAALDPGHQIDVMNLLRDEARSGALVVTVLHDLSMAARWCDRLLLMDGGALVADGAPMEVLTTQALADVYGITACIDPGNGWPLILPTGRVPRPAAD</sequence>
<evidence type="ECO:0000256" key="2">
    <source>
        <dbReference type="ARBA" id="ARBA00022448"/>
    </source>
</evidence>
<dbReference type="Gene3D" id="3.40.50.300">
    <property type="entry name" value="P-loop containing nucleotide triphosphate hydrolases"/>
    <property type="match status" value="1"/>
</dbReference>
<evidence type="ECO:0000259" key="7">
    <source>
        <dbReference type="PROSITE" id="PS50893"/>
    </source>
</evidence>
<keyword evidence="4 8" id="KW-0067">ATP-binding</keyword>
<organism evidence="8 9">
    <name type="scientific">Sphingobium xenophagum</name>
    <dbReference type="NCBI Taxonomy" id="121428"/>
    <lineage>
        <taxon>Bacteria</taxon>
        <taxon>Pseudomonadati</taxon>
        <taxon>Pseudomonadota</taxon>
        <taxon>Alphaproteobacteria</taxon>
        <taxon>Sphingomonadales</taxon>
        <taxon>Sphingomonadaceae</taxon>
        <taxon>Sphingobium</taxon>
    </lineage>
</organism>
<evidence type="ECO:0000256" key="1">
    <source>
        <dbReference type="ARBA" id="ARBA00005417"/>
    </source>
</evidence>
<dbReference type="InterPro" id="IPR003593">
    <property type="entry name" value="AAA+_ATPase"/>
</dbReference>
<keyword evidence="2" id="KW-0813">Transport</keyword>
<evidence type="ECO:0000313" key="8">
    <source>
        <dbReference type="EMBL" id="ASY44351.1"/>
    </source>
</evidence>
<name>A0A249MSL5_SPHXE</name>
<dbReference type="Proteomes" id="UP000217141">
    <property type="component" value="Chromosome I"/>
</dbReference>
<dbReference type="RefSeq" id="WP_017183872.1">
    <property type="nucleotide sequence ID" value="NZ_CP022745.1"/>
</dbReference>
<accession>A0A249MSL5</accession>
<evidence type="ECO:0000256" key="4">
    <source>
        <dbReference type="ARBA" id="ARBA00022840"/>
    </source>
</evidence>
<feature type="domain" description="ABC transporter" evidence="7">
    <location>
        <begin position="4"/>
        <end position="239"/>
    </location>
</feature>
<protein>
    <submittedName>
        <fullName evidence="8">ABC transporter ATP-binding protein</fullName>
    </submittedName>
</protein>
<evidence type="ECO:0000256" key="3">
    <source>
        <dbReference type="ARBA" id="ARBA00022741"/>
    </source>
</evidence>
<dbReference type="PANTHER" id="PTHR42794">
    <property type="entry name" value="HEMIN IMPORT ATP-BINDING PROTEIN HMUV"/>
    <property type="match status" value="1"/>
</dbReference>
<evidence type="ECO:0000313" key="9">
    <source>
        <dbReference type="Proteomes" id="UP000217141"/>
    </source>
</evidence>
<dbReference type="InterPro" id="IPR027417">
    <property type="entry name" value="P-loop_NTPase"/>
</dbReference>